<name>A0A1W0D1Z5_9NEIS</name>
<dbReference type="InterPro" id="IPR018485">
    <property type="entry name" value="FGGY_C"/>
</dbReference>
<sequence length="97" mass="10149">MSLVGGGARSPFWAQLLADALDTEILTHQGGEACAALGAARLGWLADGGDLGAVCVKPSPRALHAPDPARLQALQARLRHFRALYQARPPSLAETPI</sequence>
<dbReference type="EMBL" id="MUKV01000009">
    <property type="protein sequence ID" value="OQS40978.1"/>
    <property type="molecule type" value="Genomic_DNA"/>
</dbReference>
<dbReference type="InterPro" id="IPR043129">
    <property type="entry name" value="ATPase_NBD"/>
</dbReference>
<dbReference type="AlphaFoldDB" id="A0A1W0D1Z5"/>
<reference evidence="2 3" key="1">
    <citation type="submission" date="2017-02" db="EMBL/GenBank/DDBJ databases">
        <title>Chromobacterium haemolyticum H5244.</title>
        <authorList>
            <person name="Gulvik C.A."/>
        </authorList>
    </citation>
    <scope>NUCLEOTIDE SEQUENCE [LARGE SCALE GENOMIC DNA]</scope>
    <source>
        <strain evidence="2 3">H5244</strain>
    </source>
</reference>
<proteinExistence type="predicted"/>
<dbReference type="Gene3D" id="3.30.420.40">
    <property type="match status" value="1"/>
</dbReference>
<dbReference type="Pfam" id="PF02782">
    <property type="entry name" value="FGGY_C"/>
    <property type="match status" value="1"/>
</dbReference>
<dbReference type="GO" id="GO:0005975">
    <property type="term" value="P:carbohydrate metabolic process"/>
    <property type="evidence" value="ECO:0007669"/>
    <property type="project" value="InterPro"/>
</dbReference>
<evidence type="ECO:0000313" key="2">
    <source>
        <dbReference type="EMBL" id="OQS40978.1"/>
    </source>
</evidence>
<dbReference type="GO" id="GO:0016301">
    <property type="term" value="F:kinase activity"/>
    <property type="evidence" value="ECO:0007669"/>
    <property type="project" value="InterPro"/>
</dbReference>
<organism evidence="2 3">
    <name type="scientific">Chromobacterium haemolyticum</name>
    <dbReference type="NCBI Taxonomy" id="394935"/>
    <lineage>
        <taxon>Bacteria</taxon>
        <taxon>Pseudomonadati</taxon>
        <taxon>Pseudomonadota</taxon>
        <taxon>Betaproteobacteria</taxon>
        <taxon>Neisseriales</taxon>
        <taxon>Chromobacteriaceae</taxon>
        <taxon>Chromobacterium</taxon>
    </lineage>
</organism>
<accession>A0A1W0D1Z5</accession>
<protein>
    <recommendedName>
        <fullName evidence="1">Carbohydrate kinase FGGY C-terminal domain-containing protein</fullName>
    </recommendedName>
</protein>
<evidence type="ECO:0000313" key="3">
    <source>
        <dbReference type="Proteomes" id="UP000192721"/>
    </source>
</evidence>
<feature type="domain" description="Carbohydrate kinase FGGY C-terminal" evidence="1">
    <location>
        <begin position="3"/>
        <end position="44"/>
    </location>
</feature>
<comment type="caution">
    <text evidence="2">The sequence shown here is derived from an EMBL/GenBank/DDBJ whole genome shotgun (WGS) entry which is preliminary data.</text>
</comment>
<dbReference type="Proteomes" id="UP000192721">
    <property type="component" value="Unassembled WGS sequence"/>
</dbReference>
<dbReference type="SUPFAM" id="SSF53067">
    <property type="entry name" value="Actin-like ATPase domain"/>
    <property type="match status" value="1"/>
</dbReference>
<gene>
    <name evidence="2" type="ORF">B0T45_09065</name>
</gene>
<evidence type="ECO:0000259" key="1">
    <source>
        <dbReference type="Pfam" id="PF02782"/>
    </source>
</evidence>